<dbReference type="SUPFAM" id="SSF63748">
    <property type="entry name" value="Tudor/PWWP/MBT"/>
    <property type="match status" value="1"/>
</dbReference>
<reference evidence="4" key="1">
    <citation type="submission" date="2022-11" db="UniProtKB">
        <authorList>
            <consortium name="WormBaseParasite"/>
        </authorList>
    </citation>
    <scope>IDENTIFICATION</scope>
</reference>
<dbReference type="InterPro" id="IPR002999">
    <property type="entry name" value="Tudor"/>
</dbReference>
<dbReference type="Gene3D" id="2.30.30.140">
    <property type="match status" value="1"/>
</dbReference>
<accession>A0A914XCT6</accession>
<feature type="region of interest" description="Disordered" evidence="1">
    <location>
        <begin position="160"/>
        <end position="238"/>
    </location>
</feature>
<protein>
    <submittedName>
        <fullName evidence="4">Tudor domain-containing protein</fullName>
    </submittedName>
</protein>
<keyword evidence="3" id="KW-1185">Reference proteome</keyword>
<feature type="compositionally biased region" description="Low complexity" evidence="1">
    <location>
        <begin position="200"/>
        <end position="217"/>
    </location>
</feature>
<name>A0A914XCT6_9BILA</name>
<dbReference type="PROSITE" id="PS50304">
    <property type="entry name" value="TUDOR"/>
    <property type="match status" value="1"/>
</dbReference>
<feature type="compositionally biased region" description="Basic residues" evidence="1">
    <location>
        <begin position="187"/>
        <end position="196"/>
    </location>
</feature>
<evidence type="ECO:0000313" key="3">
    <source>
        <dbReference type="Proteomes" id="UP000887566"/>
    </source>
</evidence>
<dbReference type="SMART" id="SM00333">
    <property type="entry name" value="TUDOR"/>
    <property type="match status" value="1"/>
</dbReference>
<evidence type="ECO:0000313" key="4">
    <source>
        <dbReference type="WBParaSite" id="PSAMB.scaffold705size43410.g8273.t1"/>
    </source>
</evidence>
<evidence type="ECO:0000256" key="1">
    <source>
        <dbReference type="SAM" id="MobiDB-lite"/>
    </source>
</evidence>
<feature type="domain" description="Tudor" evidence="2">
    <location>
        <begin position="74"/>
        <end position="131"/>
    </location>
</feature>
<organism evidence="3 4">
    <name type="scientific">Plectus sambesii</name>
    <dbReference type="NCBI Taxonomy" id="2011161"/>
    <lineage>
        <taxon>Eukaryota</taxon>
        <taxon>Metazoa</taxon>
        <taxon>Ecdysozoa</taxon>
        <taxon>Nematoda</taxon>
        <taxon>Chromadorea</taxon>
        <taxon>Plectida</taxon>
        <taxon>Plectina</taxon>
        <taxon>Plectoidea</taxon>
        <taxon>Plectidae</taxon>
        <taxon>Plectus</taxon>
    </lineage>
</organism>
<dbReference type="WBParaSite" id="PSAMB.scaffold705size43410.g8273.t1">
    <property type="protein sequence ID" value="PSAMB.scaffold705size43410.g8273.t1"/>
    <property type="gene ID" value="PSAMB.scaffold705size43410.g8273"/>
</dbReference>
<dbReference type="Proteomes" id="UP000887566">
    <property type="component" value="Unplaced"/>
</dbReference>
<dbReference type="AlphaFoldDB" id="A0A914XCT6"/>
<evidence type="ECO:0000259" key="2">
    <source>
        <dbReference type="PROSITE" id="PS50304"/>
    </source>
</evidence>
<feature type="compositionally biased region" description="Basic and acidic residues" evidence="1">
    <location>
        <begin position="167"/>
        <end position="179"/>
    </location>
</feature>
<proteinExistence type="predicted"/>
<sequence>MADAGELESYRIQLQQVEAALLAEPENEELLKLQSDLTEVILLTEDLVNQSTAGSSAAEGAAGSKDKEVTEKLQWKVGDRCLAPSMNGQSYECVIDGISQEKVAVTFVGNGIKHMVKYSDLKAAPLVQKKTYIFESNATKNTRGKNEWQIEKERRRARAQKKAQRVKTLDDAKEGEKKKWQNFNSKAVHKSMKGFKRTTASGSAPDGPAGGPSSSASNRPRMDNIFQSTRRGNMESLF</sequence>